<organism evidence="4 5">
    <name type="scientific">Ruania alkalisoli</name>
    <dbReference type="NCBI Taxonomy" id="2779775"/>
    <lineage>
        <taxon>Bacteria</taxon>
        <taxon>Bacillati</taxon>
        <taxon>Actinomycetota</taxon>
        <taxon>Actinomycetes</taxon>
        <taxon>Micrococcales</taxon>
        <taxon>Ruaniaceae</taxon>
        <taxon>Ruania</taxon>
    </lineage>
</organism>
<dbReference type="Pfam" id="PF00294">
    <property type="entry name" value="PfkB"/>
    <property type="match status" value="1"/>
</dbReference>
<dbReference type="PANTHER" id="PTHR42774:SF3">
    <property type="entry name" value="KETOHEXOKINASE"/>
    <property type="match status" value="1"/>
</dbReference>
<evidence type="ECO:0000256" key="1">
    <source>
        <dbReference type="ARBA" id="ARBA00022679"/>
    </source>
</evidence>
<dbReference type="PROSITE" id="PS00584">
    <property type="entry name" value="PFKB_KINASES_2"/>
    <property type="match status" value="1"/>
</dbReference>
<evidence type="ECO:0000256" key="2">
    <source>
        <dbReference type="ARBA" id="ARBA00022777"/>
    </source>
</evidence>
<reference evidence="4 5" key="1">
    <citation type="submission" date="2020-10" db="EMBL/GenBank/DDBJ databases">
        <title>Haloactinobacterium sp. RN3S43, a bacterium isolated from saline soil.</title>
        <authorList>
            <person name="Sun J.-Q."/>
        </authorList>
    </citation>
    <scope>NUCLEOTIDE SEQUENCE [LARGE SCALE GENOMIC DNA]</scope>
    <source>
        <strain evidence="4 5">RN3S43</strain>
    </source>
</reference>
<dbReference type="KEGG" id="halt:IM660_07140"/>
<keyword evidence="5" id="KW-1185">Reference proteome</keyword>
<dbReference type="PANTHER" id="PTHR42774">
    <property type="entry name" value="PHOSPHOTRANSFERASE SYSTEM TRANSPORT PROTEIN"/>
    <property type="match status" value="1"/>
</dbReference>
<gene>
    <name evidence="4" type="ORF">IM660_07140</name>
</gene>
<dbReference type="Gene3D" id="3.40.1190.20">
    <property type="match status" value="1"/>
</dbReference>
<dbReference type="RefSeq" id="WP_193498656.1">
    <property type="nucleotide sequence ID" value="NZ_CP063169.1"/>
</dbReference>
<name>A0A7M1SWQ4_9MICO</name>
<protein>
    <submittedName>
        <fullName evidence="4">Carbohydrate kinase family protein</fullName>
    </submittedName>
</protein>
<dbReference type="InterPro" id="IPR029056">
    <property type="entry name" value="Ribokinase-like"/>
</dbReference>
<dbReference type="AlphaFoldDB" id="A0A7M1SWQ4"/>
<proteinExistence type="predicted"/>
<dbReference type="InterPro" id="IPR002173">
    <property type="entry name" value="Carboh/pur_kinase_PfkB_CS"/>
</dbReference>
<keyword evidence="2 4" id="KW-0418">Kinase</keyword>
<dbReference type="InterPro" id="IPR052562">
    <property type="entry name" value="Ketohexokinase-related"/>
</dbReference>
<keyword evidence="1" id="KW-0808">Transferase</keyword>
<sequence length="374" mass="39653">MSTSSEDAPAFDVLLAGTVFFDIVFTGFPHPPAPGTEVWTTGMGSSPGGIANLAVATSRLGLCTGLAAGFGDDLYGDWMWQVLRDQEHVDLSRSRRFHAWHTPVTVSLAMDDDRSMVTHGHPPPESVAALLDPPPPTRAVLADLGDPEVRSADWWRTAAAQGALVFADAGWDPEQVWDRRILTDLADCYAFTPNAQEAMGYTRTDSPQAALRALADHVPLAVVTRGHEGVIAIDSATGEEAEVPALDVAAIDPTGAGDVFAAALVLGTVRGWPLTKRLRFATLCSSLAVQQFGGSLAAPGWGDIADWWRDVRTRADAGESSARETAGAYSFLTDCLAGMTTRRVRRAEATIARFSDADLASPDAEPPTAPSSGL</sequence>
<evidence type="ECO:0000259" key="3">
    <source>
        <dbReference type="Pfam" id="PF00294"/>
    </source>
</evidence>
<dbReference type="SUPFAM" id="SSF53613">
    <property type="entry name" value="Ribokinase-like"/>
    <property type="match status" value="1"/>
</dbReference>
<dbReference type="InterPro" id="IPR011611">
    <property type="entry name" value="PfkB_dom"/>
</dbReference>
<evidence type="ECO:0000313" key="4">
    <source>
        <dbReference type="EMBL" id="QOR72010.1"/>
    </source>
</evidence>
<accession>A0A7M1SWQ4</accession>
<dbReference type="EMBL" id="CP063169">
    <property type="protein sequence ID" value="QOR72010.1"/>
    <property type="molecule type" value="Genomic_DNA"/>
</dbReference>
<feature type="domain" description="Carbohydrate kinase PfkB" evidence="3">
    <location>
        <begin position="44"/>
        <end position="296"/>
    </location>
</feature>
<dbReference type="GO" id="GO:0016301">
    <property type="term" value="F:kinase activity"/>
    <property type="evidence" value="ECO:0007669"/>
    <property type="project" value="UniProtKB-KW"/>
</dbReference>
<evidence type="ECO:0000313" key="5">
    <source>
        <dbReference type="Proteomes" id="UP000593758"/>
    </source>
</evidence>
<dbReference type="Proteomes" id="UP000593758">
    <property type="component" value="Chromosome"/>
</dbReference>